<keyword evidence="2" id="KW-1185">Reference proteome</keyword>
<sequence>CGKWDWEPKNFFLVFDDDDDLFATALGNTFQGLKLPKIFGASRRGLKTQKNFGALRRVNECNISYSHIYLILFEQPPKPPQKPKNCEKTAKQSTRCKNRQMGLKTAKMAGNSRIWQHAVD</sequence>
<dbReference type="WBParaSite" id="nRc.2.0.1.t22487-RA">
    <property type="protein sequence ID" value="nRc.2.0.1.t22487-RA"/>
    <property type="gene ID" value="nRc.2.0.1.g22487"/>
</dbReference>
<proteinExistence type="predicted"/>
<accession>A0A915J8K8</accession>
<name>A0A915J8K8_ROMCU</name>
<dbReference type="AlphaFoldDB" id="A0A915J8K8"/>
<protein>
    <submittedName>
        <fullName evidence="3">Uncharacterized protein</fullName>
    </submittedName>
</protein>
<reference evidence="3" key="1">
    <citation type="submission" date="2022-11" db="UniProtKB">
        <authorList>
            <consortium name="WormBaseParasite"/>
        </authorList>
    </citation>
    <scope>IDENTIFICATION</scope>
</reference>
<evidence type="ECO:0000313" key="3">
    <source>
        <dbReference type="WBParaSite" id="nRc.2.0.1.t22487-RA"/>
    </source>
</evidence>
<feature type="region of interest" description="Disordered" evidence="1">
    <location>
        <begin position="76"/>
        <end position="95"/>
    </location>
</feature>
<dbReference type="Proteomes" id="UP000887565">
    <property type="component" value="Unplaced"/>
</dbReference>
<organism evidence="2 3">
    <name type="scientific">Romanomermis culicivorax</name>
    <name type="common">Nematode worm</name>
    <dbReference type="NCBI Taxonomy" id="13658"/>
    <lineage>
        <taxon>Eukaryota</taxon>
        <taxon>Metazoa</taxon>
        <taxon>Ecdysozoa</taxon>
        <taxon>Nematoda</taxon>
        <taxon>Enoplea</taxon>
        <taxon>Dorylaimia</taxon>
        <taxon>Mermithida</taxon>
        <taxon>Mermithoidea</taxon>
        <taxon>Mermithidae</taxon>
        <taxon>Romanomermis</taxon>
    </lineage>
</organism>
<evidence type="ECO:0000313" key="2">
    <source>
        <dbReference type="Proteomes" id="UP000887565"/>
    </source>
</evidence>
<evidence type="ECO:0000256" key="1">
    <source>
        <dbReference type="SAM" id="MobiDB-lite"/>
    </source>
</evidence>